<reference evidence="2" key="1">
    <citation type="journal article" date="2020" name="Anaerobe">
        <title>Analysis of a plasmid encoding botulinum neurotoxin type G gene in Clostridium argentinense.</title>
        <authorList>
            <person name="Sakaguchi Y."/>
            <person name="Uchiyama J."/>
            <person name="Take A."/>
            <person name="Gotoh K."/>
            <person name="Sakaguchi M."/>
            <person name="Suzuki T."/>
            <person name="Yamamoto Y."/>
            <person name="Hosomi K."/>
            <person name="Kohda T."/>
            <person name="Mukamoto M."/>
            <person name="Kozaki S."/>
            <person name="Hayashi S."/>
            <person name="Oguma K."/>
        </authorList>
    </citation>
    <scope>NUCLEOTIDE SEQUENCE</scope>
    <source>
        <strain evidence="2">2740</strain>
        <plasmid evidence="2">pCAG</plasmid>
    </source>
</reference>
<sequence length="203" mass="23289">MEINMNKIELNKLYRKLKWISRILITLNSLILATSFGICMYYILHFMQIEIIDILKAIAIVFTPLISIYFAMYIHEMGHAIIYIKNALGYSIENIPSFLDFITHPLKSKPKCFPLGGEEELNNFKKNNPRDYLKGCFMGAHTVSIIYLLIMLFIYLHIKSNLAKAVIIAVLSFSSIIEIGFNIFLCEGNSDGARAKELVERLN</sequence>
<name>A0A7I6N431_9CLOT</name>
<feature type="transmembrane region" description="Helical" evidence="1">
    <location>
        <begin position="55"/>
        <end position="75"/>
    </location>
</feature>
<geneLocation type="plasmid" evidence="2">
    <name>pCAG</name>
</geneLocation>
<keyword evidence="1" id="KW-1133">Transmembrane helix</keyword>
<feature type="transmembrane region" description="Helical" evidence="1">
    <location>
        <begin position="135"/>
        <end position="156"/>
    </location>
</feature>
<feature type="transmembrane region" description="Helical" evidence="1">
    <location>
        <begin position="162"/>
        <end position="186"/>
    </location>
</feature>
<organism evidence="2">
    <name type="scientific">Clostridium argentinense</name>
    <dbReference type="NCBI Taxonomy" id="29341"/>
    <lineage>
        <taxon>Bacteria</taxon>
        <taxon>Bacillati</taxon>
        <taxon>Bacillota</taxon>
        <taxon>Clostridia</taxon>
        <taxon>Eubacteriales</taxon>
        <taxon>Clostridiaceae</taxon>
        <taxon>Clostridium</taxon>
    </lineage>
</organism>
<proteinExistence type="predicted"/>
<keyword evidence="1" id="KW-0472">Membrane</keyword>
<keyword evidence="2" id="KW-0614">Plasmid</keyword>
<accession>A0A7I6N431</accession>
<evidence type="ECO:0000256" key="1">
    <source>
        <dbReference type="SAM" id="Phobius"/>
    </source>
</evidence>
<feature type="transmembrane region" description="Helical" evidence="1">
    <location>
        <begin position="20"/>
        <end position="43"/>
    </location>
</feature>
<keyword evidence="1" id="KW-0812">Transmembrane</keyword>
<protein>
    <submittedName>
        <fullName evidence="2">Uncharacterized protein</fullName>
    </submittedName>
</protein>
<evidence type="ECO:0000313" key="2">
    <source>
        <dbReference type="EMBL" id="BBB39262.1"/>
    </source>
</evidence>
<dbReference type="AlphaFoldDB" id="A0A7I6N431"/>
<dbReference type="EMBL" id="AB853998">
    <property type="protein sequence ID" value="BBB39262.1"/>
    <property type="molecule type" value="Genomic_DNA"/>
</dbReference>